<name>D3FD05_CONWI</name>
<dbReference type="SUPFAM" id="SSF53850">
    <property type="entry name" value="Periplasmic binding protein-like II"/>
    <property type="match status" value="1"/>
</dbReference>
<dbReference type="InterPro" id="IPR001638">
    <property type="entry name" value="Solute-binding_3/MltF_N"/>
</dbReference>
<organism evidence="5 6">
    <name type="scientific">Conexibacter woesei (strain DSM 14684 / CCUG 47730 / CIP 108061 / JCM 11494 / NBRC 100937 / ID131577)</name>
    <dbReference type="NCBI Taxonomy" id="469383"/>
    <lineage>
        <taxon>Bacteria</taxon>
        <taxon>Bacillati</taxon>
        <taxon>Actinomycetota</taxon>
        <taxon>Thermoleophilia</taxon>
        <taxon>Solirubrobacterales</taxon>
        <taxon>Conexibacteraceae</taxon>
        <taxon>Conexibacter</taxon>
    </lineage>
</organism>
<feature type="domain" description="Ionotropic glutamate receptor C-terminal" evidence="4">
    <location>
        <begin position="59"/>
        <end position="285"/>
    </location>
</feature>
<dbReference type="PANTHER" id="PTHR35936:SF17">
    <property type="entry name" value="ARGININE-BINDING EXTRACELLULAR PROTEIN ARTP"/>
    <property type="match status" value="1"/>
</dbReference>
<dbReference type="KEGG" id="cwo:Cwoe_3098"/>
<dbReference type="Gene3D" id="3.40.190.10">
    <property type="entry name" value="Periplasmic binding protein-like II"/>
    <property type="match status" value="2"/>
</dbReference>
<accession>D3FD05</accession>
<dbReference type="PANTHER" id="PTHR35936">
    <property type="entry name" value="MEMBRANE-BOUND LYTIC MUREIN TRANSGLYCOSYLASE F"/>
    <property type="match status" value="1"/>
</dbReference>
<protein>
    <submittedName>
        <fullName evidence="5">Extracellular solute-binding protein family 3</fullName>
    </submittedName>
</protein>
<dbReference type="Proteomes" id="UP000008229">
    <property type="component" value="Chromosome"/>
</dbReference>
<reference evidence="5 6" key="1">
    <citation type="journal article" date="2010" name="Stand. Genomic Sci.">
        <title>Complete genome sequence of Conexibacter woesei type strain (ID131577).</title>
        <authorList>
            <person name="Pukall R."/>
            <person name="Lapidus A."/>
            <person name="Glavina Del Rio T."/>
            <person name="Copeland A."/>
            <person name="Tice H."/>
            <person name="Cheng J.-F."/>
            <person name="Lucas S."/>
            <person name="Chen F."/>
            <person name="Nolan M."/>
            <person name="Bruce D."/>
            <person name="Goodwin L."/>
            <person name="Pitluck S."/>
            <person name="Mavromatis K."/>
            <person name="Ivanova N."/>
            <person name="Ovchinnikova G."/>
            <person name="Pati A."/>
            <person name="Chen A."/>
            <person name="Palaniappan K."/>
            <person name="Land M."/>
            <person name="Hauser L."/>
            <person name="Chang Y.-J."/>
            <person name="Jeffries C.D."/>
            <person name="Chain P."/>
            <person name="Meincke L."/>
            <person name="Sims D."/>
            <person name="Brettin T."/>
            <person name="Detter J.C."/>
            <person name="Rohde M."/>
            <person name="Goeker M."/>
            <person name="Bristow J."/>
            <person name="Eisen J.A."/>
            <person name="Markowitz V."/>
            <person name="Kyrpides N.C."/>
            <person name="Klenk H.-P."/>
            <person name="Hugenholtz P."/>
        </authorList>
    </citation>
    <scope>NUCLEOTIDE SEQUENCE [LARGE SCALE GENOMIC DNA]</scope>
    <source>
        <strain evidence="6">DSM 14684 / CIP 108061 / JCM 11494 / NBRC 100937 / ID131577</strain>
    </source>
</reference>
<dbReference type="GO" id="GO:0015276">
    <property type="term" value="F:ligand-gated monoatomic ion channel activity"/>
    <property type="evidence" value="ECO:0007669"/>
    <property type="project" value="InterPro"/>
</dbReference>
<feature type="chain" id="PRO_5039315902" evidence="2">
    <location>
        <begin position="23"/>
        <end position="293"/>
    </location>
</feature>
<evidence type="ECO:0000256" key="2">
    <source>
        <dbReference type="SAM" id="SignalP"/>
    </source>
</evidence>
<dbReference type="InterPro" id="IPR001320">
    <property type="entry name" value="Iontro_rcpt_C"/>
</dbReference>
<reference evidence="6" key="2">
    <citation type="submission" date="2010-01" db="EMBL/GenBank/DDBJ databases">
        <title>The complete genome of Conexibacter woesei DSM 14684.</title>
        <authorList>
            <consortium name="US DOE Joint Genome Institute (JGI-PGF)"/>
            <person name="Lucas S."/>
            <person name="Copeland A."/>
            <person name="Lapidus A."/>
            <person name="Glavina del Rio T."/>
            <person name="Dalin E."/>
            <person name="Tice H."/>
            <person name="Bruce D."/>
            <person name="Goodwin L."/>
            <person name="Pitluck S."/>
            <person name="Kyrpides N."/>
            <person name="Mavromatis K."/>
            <person name="Ivanova N."/>
            <person name="Mikhailova N."/>
            <person name="Chertkov O."/>
            <person name="Brettin T."/>
            <person name="Detter J.C."/>
            <person name="Han C."/>
            <person name="Larimer F."/>
            <person name="Land M."/>
            <person name="Hauser L."/>
            <person name="Markowitz V."/>
            <person name="Cheng J.-F."/>
            <person name="Hugenholtz P."/>
            <person name="Woyke T."/>
            <person name="Wu D."/>
            <person name="Pukall R."/>
            <person name="Steenblock K."/>
            <person name="Schneider S."/>
            <person name="Klenk H.-P."/>
            <person name="Eisen J.A."/>
        </authorList>
    </citation>
    <scope>NUCLEOTIDE SEQUENCE [LARGE SCALE GENOMIC DNA]</scope>
    <source>
        <strain evidence="6">DSM 14684 / CIP 108061 / JCM 11494 / NBRC 100937 / ID131577</strain>
    </source>
</reference>
<gene>
    <name evidence="5" type="ordered locus">Cwoe_3098</name>
</gene>
<feature type="signal peptide" evidence="2">
    <location>
        <begin position="1"/>
        <end position="22"/>
    </location>
</feature>
<keyword evidence="1 2" id="KW-0732">Signal</keyword>
<dbReference type="HOGENOM" id="CLU_019602_18_3_11"/>
<evidence type="ECO:0000259" key="4">
    <source>
        <dbReference type="SMART" id="SM00079"/>
    </source>
</evidence>
<dbReference type="Pfam" id="PF00497">
    <property type="entry name" value="SBP_bac_3"/>
    <property type="match status" value="1"/>
</dbReference>
<dbReference type="AlphaFoldDB" id="D3FD05"/>
<evidence type="ECO:0000313" key="5">
    <source>
        <dbReference type="EMBL" id="ADB51517.1"/>
    </source>
</evidence>
<proteinExistence type="predicted"/>
<dbReference type="GO" id="GO:0016020">
    <property type="term" value="C:membrane"/>
    <property type="evidence" value="ECO:0007669"/>
    <property type="project" value="InterPro"/>
</dbReference>
<dbReference type="SMART" id="SM00079">
    <property type="entry name" value="PBPe"/>
    <property type="match status" value="1"/>
</dbReference>
<dbReference type="RefSeq" id="WP_012934568.1">
    <property type="nucleotide sequence ID" value="NC_013739.1"/>
</dbReference>
<evidence type="ECO:0000259" key="3">
    <source>
        <dbReference type="SMART" id="SM00062"/>
    </source>
</evidence>
<dbReference type="OrthoDB" id="8454826at2"/>
<dbReference type="SMART" id="SM00062">
    <property type="entry name" value="PBPb"/>
    <property type="match status" value="1"/>
</dbReference>
<sequence precursor="true">MRPSRRHVIALLAAAALPLTLAACGSDDDADSGSTATTGATTAANACEKANLQLLEDGQLTVATDKPAYPPYFEDDDPSNGRGFESAVAFAIARQLGFARDEVKWVIEPFNSSYAPGPKRFDFDVNQISITPQRERAVDFSAPYYTAPQAVVALKDSDAARATSLDQLKDVQLGVQIGTTSLDAADAQIDPSKQPKVFNDSNDVVRALKQGQVDAVVVDLPTAFYLTAAQVPEAAIVGQFEAPGGDAWGALLARDSSLTACVSDAIETLRADGTLDRLEQRWMGEAAGAPALQ</sequence>
<dbReference type="eggNOG" id="COG0834">
    <property type="taxonomic scope" value="Bacteria"/>
</dbReference>
<dbReference type="CDD" id="cd13530">
    <property type="entry name" value="PBP2_peptides_like"/>
    <property type="match status" value="1"/>
</dbReference>
<dbReference type="PROSITE" id="PS51257">
    <property type="entry name" value="PROKAR_LIPOPROTEIN"/>
    <property type="match status" value="1"/>
</dbReference>
<dbReference type="STRING" id="469383.Cwoe_3098"/>
<dbReference type="EMBL" id="CP001854">
    <property type="protein sequence ID" value="ADB51517.1"/>
    <property type="molecule type" value="Genomic_DNA"/>
</dbReference>
<keyword evidence="6" id="KW-1185">Reference proteome</keyword>
<evidence type="ECO:0000256" key="1">
    <source>
        <dbReference type="ARBA" id="ARBA00022729"/>
    </source>
</evidence>
<feature type="domain" description="Solute-binding protein family 3/N-terminal" evidence="3">
    <location>
        <begin position="59"/>
        <end position="286"/>
    </location>
</feature>
<evidence type="ECO:0000313" key="6">
    <source>
        <dbReference type="Proteomes" id="UP000008229"/>
    </source>
</evidence>